<name>A0A833JAK4_9BACT</name>
<reference evidence="6 7" key="1">
    <citation type="submission" date="2019-10" db="EMBL/GenBank/DDBJ databases">
        <title>New genus of Silvanigrellaceae.</title>
        <authorList>
            <person name="Pitt A."/>
            <person name="Hahn M.W."/>
        </authorList>
    </citation>
    <scope>NUCLEOTIDE SEQUENCE [LARGE SCALE GENOMIC DNA]</scope>
    <source>
        <strain evidence="6 7">33A1-SZDP</strain>
    </source>
</reference>
<evidence type="ECO:0000259" key="5">
    <source>
        <dbReference type="Pfam" id="PF02826"/>
    </source>
</evidence>
<dbReference type="SUPFAM" id="SSF52283">
    <property type="entry name" value="Formate/glycerate dehydrogenase catalytic domain-like"/>
    <property type="match status" value="1"/>
</dbReference>
<protein>
    <submittedName>
        <fullName evidence="6">Hydroxyacid dehydrogenase</fullName>
    </submittedName>
</protein>
<dbReference type="InterPro" id="IPR006139">
    <property type="entry name" value="D-isomer_2_OHA_DH_cat_dom"/>
</dbReference>
<proteinExistence type="inferred from homology"/>
<dbReference type="InterPro" id="IPR029753">
    <property type="entry name" value="D-isomer_DH_CS"/>
</dbReference>
<sequence length="340" mass="38710">MKMTSENHLLIALKNNQKISDFYNNEINKIAVFPQSFNKNNVLLNELIKETKIFNCSISYYNNADGNYNKFLELHKPNIIIVGLEKIDTEVLSKNPQLKFISKYGVGIDNLDIPLIYSKRIGIGWTPGVNKRSVAELVLSFALGHFRNVFNSIFKMKNSKWIKDGGKELSYSKVGIIGLGNIGLEVAKLFKGFNCDVSYYDIENKSIEQNKYELNKRSFNNILEISDIITFHVPFNEQTLNMLSKKDMSLIKSRPLIINTSRGDIIDFEDVTTAVKDGIISGYASDVFPKEPYDSKEFKDDYRFLFTPHIGGNSQEAVIAMGRESIKHIVKFLSESQNTL</sequence>
<dbReference type="Pfam" id="PF02826">
    <property type="entry name" value="2-Hacid_dh_C"/>
    <property type="match status" value="1"/>
</dbReference>
<evidence type="ECO:0000259" key="4">
    <source>
        <dbReference type="Pfam" id="PF00389"/>
    </source>
</evidence>
<dbReference type="PANTHER" id="PTHR10996:SF283">
    <property type="entry name" value="GLYOXYLATE_HYDROXYPYRUVATE REDUCTASE B"/>
    <property type="match status" value="1"/>
</dbReference>
<evidence type="ECO:0000313" key="7">
    <source>
        <dbReference type="Proteomes" id="UP000442694"/>
    </source>
</evidence>
<organism evidence="6 7">
    <name type="scientific">Fluviispira multicolorata</name>
    <dbReference type="NCBI Taxonomy" id="2654512"/>
    <lineage>
        <taxon>Bacteria</taxon>
        <taxon>Pseudomonadati</taxon>
        <taxon>Bdellovibrionota</taxon>
        <taxon>Oligoflexia</taxon>
        <taxon>Silvanigrellales</taxon>
        <taxon>Silvanigrellaceae</taxon>
        <taxon>Fluviispira</taxon>
    </lineage>
</organism>
<dbReference type="PROSITE" id="PS00065">
    <property type="entry name" value="D_2_HYDROXYACID_DH_1"/>
    <property type="match status" value="1"/>
</dbReference>
<dbReference type="GO" id="GO:0051287">
    <property type="term" value="F:NAD binding"/>
    <property type="evidence" value="ECO:0007669"/>
    <property type="project" value="InterPro"/>
</dbReference>
<dbReference type="Proteomes" id="UP000442694">
    <property type="component" value="Unassembled WGS sequence"/>
</dbReference>
<gene>
    <name evidence="6" type="ORF">GCL57_13360</name>
</gene>
<dbReference type="PROSITE" id="PS00670">
    <property type="entry name" value="D_2_HYDROXYACID_DH_2"/>
    <property type="match status" value="1"/>
</dbReference>
<dbReference type="InterPro" id="IPR036291">
    <property type="entry name" value="NAD(P)-bd_dom_sf"/>
</dbReference>
<keyword evidence="2 3" id="KW-0560">Oxidoreductase</keyword>
<accession>A0A833JAK4</accession>
<dbReference type="SUPFAM" id="SSF51735">
    <property type="entry name" value="NAD(P)-binding Rossmann-fold domains"/>
    <property type="match status" value="1"/>
</dbReference>
<dbReference type="EMBL" id="WFLN01000010">
    <property type="protein sequence ID" value="KAB8028036.1"/>
    <property type="molecule type" value="Genomic_DNA"/>
</dbReference>
<evidence type="ECO:0000256" key="1">
    <source>
        <dbReference type="ARBA" id="ARBA00005854"/>
    </source>
</evidence>
<evidence type="ECO:0000256" key="3">
    <source>
        <dbReference type="RuleBase" id="RU003719"/>
    </source>
</evidence>
<dbReference type="GO" id="GO:0005829">
    <property type="term" value="C:cytosol"/>
    <property type="evidence" value="ECO:0007669"/>
    <property type="project" value="TreeGrafter"/>
</dbReference>
<dbReference type="AlphaFoldDB" id="A0A833JAK4"/>
<dbReference type="InterPro" id="IPR050223">
    <property type="entry name" value="D-isomer_2-hydroxyacid_DH"/>
</dbReference>
<comment type="caution">
    <text evidence="6">The sequence shown here is derived from an EMBL/GenBank/DDBJ whole genome shotgun (WGS) entry which is preliminary data.</text>
</comment>
<evidence type="ECO:0000256" key="2">
    <source>
        <dbReference type="ARBA" id="ARBA00023002"/>
    </source>
</evidence>
<evidence type="ECO:0000313" key="6">
    <source>
        <dbReference type="EMBL" id="KAB8028036.1"/>
    </source>
</evidence>
<dbReference type="GO" id="GO:0030267">
    <property type="term" value="F:glyoxylate reductase (NADPH) activity"/>
    <property type="evidence" value="ECO:0007669"/>
    <property type="project" value="TreeGrafter"/>
</dbReference>
<dbReference type="Pfam" id="PF00389">
    <property type="entry name" value="2-Hacid_dh"/>
    <property type="match status" value="1"/>
</dbReference>
<feature type="domain" description="D-isomer specific 2-hydroxyacid dehydrogenase catalytic" evidence="4">
    <location>
        <begin position="75"/>
        <end position="336"/>
    </location>
</feature>
<dbReference type="GO" id="GO:0016618">
    <property type="term" value="F:hydroxypyruvate reductase [NAD(P)H] activity"/>
    <property type="evidence" value="ECO:0007669"/>
    <property type="project" value="TreeGrafter"/>
</dbReference>
<keyword evidence="7" id="KW-1185">Reference proteome</keyword>
<dbReference type="InterPro" id="IPR006140">
    <property type="entry name" value="D-isomer_DH_NAD-bd"/>
</dbReference>
<dbReference type="Gene3D" id="3.40.50.720">
    <property type="entry name" value="NAD(P)-binding Rossmann-like Domain"/>
    <property type="match status" value="2"/>
</dbReference>
<dbReference type="PANTHER" id="PTHR10996">
    <property type="entry name" value="2-HYDROXYACID DEHYDROGENASE-RELATED"/>
    <property type="match status" value="1"/>
</dbReference>
<dbReference type="InterPro" id="IPR029752">
    <property type="entry name" value="D-isomer_DH_CS1"/>
</dbReference>
<feature type="domain" description="D-isomer specific 2-hydroxyacid dehydrogenase NAD-binding" evidence="5">
    <location>
        <begin position="140"/>
        <end position="311"/>
    </location>
</feature>
<comment type="similarity">
    <text evidence="1 3">Belongs to the D-isomer specific 2-hydroxyacid dehydrogenase family.</text>
</comment>